<dbReference type="Gene3D" id="3.60.15.10">
    <property type="entry name" value="Ribonuclease Z/Hydroxyacylglutathione hydrolase-like"/>
    <property type="match status" value="1"/>
</dbReference>
<proteinExistence type="predicted"/>
<dbReference type="InterPro" id="IPR036866">
    <property type="entry name" value="RibonucZ/Hydroxyglut_hydro"/>
</dbReference>
<dbReference type="InterPro" id="IPR039344">
    <property type="entry name" value="MBLAC1"/>
</dbReference>
<dbReference type="Proteomes" id="UP000053660">
    <property type="component" value="Unassembled WGS sequence"/>
</dbReference>
<keyword evidence="2" id="KW-1185">Reference proteome</keyword>
<evidence type="ECO:0008006" key="3">
    <source>
        <dbReference type="Google" id="ProtNLM"/>
    </source>
</evidence>
<dbReference type="PANTHER" id="PTHR23200">
    <property type="entry name" value="METALLO-BETA-LACTAMASE DOMAIN-CONTAINING PROTEIN 1"/>
    <property type="match status" value="1"/>
</dbReference>
<dbReference type="AlphaFoldDB" id="A0A0B1SCY4"/>
<dbReference type="SUPFAM" id="SSF56281">
    <property type="entry name" value="Metallo-hydrolase/oxidoreductase"/>
    <property type="match status" value="1"/>
</dbReference>
<dbReference type="EMBL" id="KN585947">
    <property type="protein sequence ID" value="KHJ81751.1"/>
    <property type="molecule type" value="Genomic_DNA"/>
</dbReference>
<gene>
    <name evidence="1" type="ORF">OESDEN_18561</name>
</gene>
<dbReference type="OrthoDB" id="10250730at2759"/>
<organism evidence="1 2">
    <name type="scientific">Oesophagostomum dentatum</name>
    <name type="common">Nodular worm</name>
    <dbReference type="NCBI Taxonomy" id="61180"/>
    <lineage>
        <taxon>Eukaryota</taxon>
        <taxon>Metazoa</taxon>
        <taxon>Ecdysozoa</taxon>
        <taxon>Nematoda</taxon>
        <taxon>Chromadorea</taxon>
        <taxon>Rhabditida</taxon>
        <taxon>Rhabditina</taxon>
        <taxon>Rhabditomorpha</taxon>
        <taxon>Strongyloidea</taxon>
        <taxon>Strongylidae</taxon>
        <taxon>Oesophagostomum</taxon>
    </lineage>
</organism>
<name>A0A0B1SCY4_OESDE</name>
<protein>
    <recommendedName>
        <fullName evidence="3">Metallo-beta-lactamase domain-containing protein</fullName>
    </recommendedName>
</protein>
<sequence length="111" mass="12251">MASDIAVNGEYEAISEQSPVILTTDVEIHRSPGHTDHDLIVVVKNTELGCVIVAGDVFENENDAEQWKQVSAYPDMQARSRERILQLADCIVPGHGLLFRNHKKGISANVK</sequence>
<evidence type="ECO:0000313" key="2">
    <source>
        <dbReference type="Proteomes" id="UP000053660"/>
    </source>
</evidence>
<dbReference type="PANTHER" id="PTHR23200:SF48">
    <property type="entry name" value="METALLO-BETA-LACTAMASE DOMAIN-CONTAINING PROTEIN 1"/>
    <property type="match status" value="1"/>
</dbReference>
<evidence type="ECO:0000313" key="1">
    <source>
        <dbReference type="EMBL" id="KHJ81751.1"/>
    </source>
</evidence>
<accession>A0A0B1SCY4</accession>
<reference evidence="1 2" key="1">
    <citation type="submission" date="2014-03" db="EMBL/GenBank/DDBJ databases">
        <title>Draft genome of the hookworm Oesophagostomum dentatum.</title>
        <authorList>
            <person name="Mitreva M."/>
        </authorList>
    </citation>
    <scope>NUCLEOTIDE SEQUENCE [LARGE SCALE GENOMIC DNA]</scope>
    <source>
        <strain evidence="1 2">OD-Hann</strain>
    </source>
</reference>